<evidence type="ECO:0000256" key="6">
    <source>
        <dbReference type="RuleBase" id="RU000481"/>
    </source>
</evidence>
<dbReference type="CDD" id="cd00609">
    <property type="entry name" value="AAT_like"/>
    <property type="match status" value="1"/>
</dbReference>
<dbReference type="Proteomes" id="UP000001880">
    <property type="component" value="Chromosome"/>
</dbReference>
<comment type="cofactor">
    <cofactor evidence="1 6">
        <name>pyridoxal 5'-phosphate</name>
        <dbReference type="ChEBI" id="CHEBI:597326"/>
    </cofactor>
</comment>
<evidence type="ECO:0000259" key="7">
    <source>
        <dbReference type="Pfam" id="PF00155"/>
    </source>
</evidence>
<evidence type="ECO:0000256" key="4">
    <source>
        <dbReference type="ARBA" id="ARBA00022679"/>
    </source>
</evidence>
<evidence type="ECO:0000256" key="5">
    <source>
        <dbReference type="ARBA" id="ARBA00022898"/>
    </source>
</evidence>
<sequence>MSATLRLSSRLDAVKPSITMAVTAQAQELRAQGIDVIGFGAGEPDFATPSHIRAAVKEALDRDASTIGKYTPAPGLPALRAAVANELSEVHGGAYTPAQVIVTCGAKHALYELFQAMLDPGDEVIVPAPYWVSYPDMVRLAGGTPVVVDTRADERFLMAAEDLRAAITPRTRAILLNTPSNPTGAVYDRARLEALAAVVLEHDLFVISDDIYRHLVYDGHYESIAGLSPEVAARTVLIDGVSKSYAMTGWRIGYALGPLPLIQAMGKIQSQLTSGASHVAQVAALAALTGPQACIADMRVAFDGRRREMHRRLSEIPGVRCVEPEGAFYCFPDISSYIGKQTVEGTVLPNDVALCAYLVREGKVAIVPGSGFGAPGYARLSYACSMDDIRTGVTRMAEALSKLS</sequence>
<dbReference type="Pfam" id="PF00155">
    <property type="entry name" value="Aminotran_1_2"/>
    <property type="match status" value="1"/>
</dbReference>
<dbReference type="SUPFAM" id="SSF53383">
    <property type="entry name" value="PLP-dependent transferases"/>
    <property type="match status" value="1"/>
</dbReference>
<dbReference type="HOGENOM" id="CLU_017584_4_3_7"/>
<dbReference type="EC" id="2.6.1.-" evidence="6"/>
<dbReference type="InterPro" id="IPR004838">
    <property type="entry name" value="NHTrfase_class1_PyrdxlP-BS"/>
</dbReference>
<dbReference type="Gene3D" id="3.40.640.10">
    <property type="entry name" value="Type I PLP-dependent aspartate aminotransferase-like (Major domain)"/>
    <property type="match status" value="1"/>
</dbReference>
<dbReference type="RefSeq" id="WP_012830049.1">
    <property type="nucleotide sequence ID" value="NC_013440.1"/>
</dbReference>
<dbReference type="Gene3D" id="3.90.1150.10">
    <property type="entry name" value="Aspartate Aminotransferase, domain 1"/>
    <property type="match status" value="1"/>
</dbReference>
<dbReference type="eggNOG" id="COG0436">
    <property type="taxonomic scope" value="Bacteria"/>
</dbReference>
<evidence type="ECO:0000313" key="9">
    <source>
        <dbReference type="Proteomes" id="UP000001880"/>
    </source>
</evidence>
<proteinExistence type="inferred from homology"/>
<dbReference type="PROSITE" id="PS00105">
    <property type="entry name" value="AA_TRANSFER_CLASS_1"/>
    <property type="match status" value="1"/>
</dbReference>
<evidence type="ECO:0000256" key="3">
    <source>
        <dbReference type="ARBA" id="ARBA00022576"/>
    </source>
</evidence>
<keyword evidence="4 6" id="KW-0808">Transferase</keyword>
<reference evidence="8 9" key="1">
    <citation type="journal article" date="2010" name="Stand. Genomic Sci.">
        <title>Complete genome sequence of Haliangium ochraceum type strain (SMP-2).</title>
        <authorList>
            <consortium name="US DOE Joint Genome Institute (JGI-PGF)"/>
            <person name="Ivanova N."/>
            <person name="Daum C."/>
            <person name="Lang E."/>
            <person name="Abt B."/>
            <person name="Kopitz M."/>
            <person name="Saunders E."/>
            <person name="Lapidus A."/>
            <person name="Lucas S."/>
            <person name="Glavina Del Rio T."/>
            <person name="Nolan M."/>
            <person name="Tice H."/>
            <person name="Copeland A."/>
            <person name="Cheng J.F."/>
            <person name="Chen F."/>
            <person name="Bruce D."/>
            <person name="Goodwin L."/>
            <person name="Pitluck S."/>
            <person name="Mavromatis K."/>
            <person name="Pati A."/>
            <person name="Mikhailova N."/>
            <person name="Chen A."/>
            <person name="Palaniappan K."/>
            <person name="Land M."/>
            <person name="Hauser L."/>
            <person name="Chang Y.J."/>
            <person name="Jeffries C.D."/>
            <person name="Detter J.C."/>
            <person name="Brettin T."/>
            <person name="Rohde M."/>
            <person name="Goker M."/>
            <person name="Bristow J."/>
            <person name="Markowitz V."/>
            <person name="Eisen J.A."/>
            <person name="Hugenholtz P."/>
            <person name="Kyrpides N.C."/>
            <person name="Klenk H.P."/>
        </authorList>
    </citation>
    <scope>NUCLEOTIDE SEQUENCE [LARGE SCALE GENOMIC DNA]</scope>
    <source>
        <strain evidence="9">DSM 14365 / CIP 107738 / JCM 11303 / AJ 13395 / SMP-2</strain>
    </source>
</reference>
<dbReference type="InterPro" id="IPR050596">
    <property type="entry name" value="AspAT/PAT-like"/>
</dbReference>
<evidence type="ECO:0000313" key="8">
    <source>
        <dbReference type="EMBL" id="ACY17457.1"/>
    </source>
</evidence>
<dbReference type="PANTHER" id="PTHR46383">
    <property type="entry name" value="ASPARTATE AMINOTRANSFERASE"/>
    <property type="match status" value="1"/>
</dbReference>
<dbReference type="InterPro" id="IPR015422">
    <property type="entry name" value="PyrdxlP-dep_Trfase_small"/>
</dbReference>
<evidence type="ECO:0000256" key="1">
    <source>
        <dbReference type="ARBA" id="ARBA00001933"/>
    </source>
</evidence>
<dbReference type="OrthoDB" id="9804474at2"/>
<dbReference type="AlphaFoldDB" id="D0LU93"/>
<dbReference type="InterPro" id="IPR015421">
    <property type="entry name" value="PyrdxlP-dep_Trfase_major"/>
</dbReference>
<keyword evidence="9" id="KW-1185">Reference proteome</keyword>
<evidence type="ECO:0000256" key="2">
    <source>
        <dbReference type="ARBA" id="ARBA00007441"/>
    </source>
</evidence>
<organism evidence="8 9">
    <name type="scientific">Haliangium ochraceum (strain DSM 14365 / JCM 11303 / SMP-2)</name>
    <dbReference type="NCBI Taxonomy" id="502025"/>
    <lineage>
        <taxon>Bacteria</taxon>
        <taxon>Pseudomonadati</taxon>
        <taxon>Myxococcota</taxon>
        <taxon>Polyangia</taxon>
        <taxon>Haliangiales</taxon>
        <taxon>Kofleriaceae</taxon>
        <taxon>Haliangium</taxon>
    </lineage>
</organism>
<dbReference type="KEGG" id="hoh:Hoch_4968"/>
<keyword evidence="5" id="KW-0663">Pyridoxal phosphate</keyword>
<dbReference type="GO" id="GO:0008483">
    <property type="term" value="F:transaminase activity"/>
    <property type="evidence" value="ECO:0007669"/>
    <property type="project" value="UniProtKB-KW"/>
</dbReference>
<protein>
    <recommendedName>
        <fullName evidence="6">Aminotransferase</fullName>
        <ecNumber evidence="6">2.6.1.-</ecNumber>
    </recommendedName>
</protein>
<dbReference type="GO" id="GO:0006520">
    <property type="term" value="P:amino acid metabolic process"/>
    <property type="evidence" value="ECO:0007669"/>
    <property type="project" value="InterPro"/>
</dbReference>
<dbReference type="EMBL" id="CP001804">
    <property type="protein sequence ID" value="ACY17457.1"/>
    <property type="molecule type" value="Genomic_DNA"/>
</dbReference>
<dbReference type="InterPro" id="IPR004839">
    <property type="entry name" value="Aminotransferase_I/II_large"/>
</dbReference>
<dbReference type="STRING" id="502025.Hoch_4968"/>
<dbReference type="GO" id="GO:0030170">
    <property type="term" value="F:pyridoxal phosphate binding"/>
    <property type="evidence" value="ECO:0007669"/>
    <property type="project" value="InterPro"/>
</dbReference>
<name>D0LU93_HALO1</name>
<keyword evidence="3 6" id="KW-0032">Aminotransferase</keyword>
<dbReference type="FunFam" id="3.40.640.10:FF:000033">
    <property type="entry name" value="Aspartate aminotransferase"/>
    <property type="match status" value="1"/>
</dbReference>
<gene>
    <name evidence="8" type="ordered locus">Hoch_4968</name>
</gene>
<comment type="similarity">
    <text evidence="2 6">Belongs to the class-I pyridoxal-phosphate-dependent aminotransferase family.</text>
</comment>
<dbReference type="PANTHER" id="PTHR46383:SF1">
    <property type="entry name" value="ASPARTATE AMINOTRANSFERASE"/>
    <property type="match status" value="1"/>
</dbReference>
<dbReference type="InterPro" id="IPR015424">
    <property type="entry name" value="PyrdxlP-dep_Trfase"/>
</dbReference>
<feature type="domain" description="Aminotransferase class I/classII large" evidence="7">
    <location>
        <begin position="35"/>
        <end position="394"/>
    </location>
</feature>
<accession>D0LU93</accession>